<dbReference type="RefSeq" id="WP_044442958.1">
    <property type="nucleotide sequence ID" value="NZ_FUYG01000010.1"/>
</dbReference>
<evidence type="ECO:0000256" key="2">
    <source>
        <dbReference type="SAM" id="Phobius"/>
    </source>
</evidence>
<feature type="transmembrane region" description="Helical" evidence="2">
    <location>
        <begin position="20"/>
        <end position="42"/>
    </location>
</feature>
<reference evidence="3 5" key="1">
    <citation type="journal article" date="2001" name="Int. J. Syst. Evol. Microbiol.">
        <title>Agreia bicolorata gen. nov., sp. nov., to accommodate actinobacteria isolated from narrow reed grass infected by the nematode Heteroanguina graminophila.</title>
        <authorList>
            <person name="Evtushenko L.I."/>
            <person name="Dorofeeva L.V."/>
            <person name="Dobrovolskaya T.G."/>
            <person name="Streshinskaya G.M."/>
            <person name="Subbotin S.A."/>
            <person name="Tiedje J.M."/>
        </authorList>
    </citation>
    <scope>NUCLEOTIDE SEQUENCE [LARGE SCALE GENOMIC DNA]</scope>
    <source>
        <strain evidence="3 5">VKM Ac-1804</strain>
    </source>
</reference>
<gene>
    <name evidence="4" type="ORF">SAMN06295879_3275</name>
    <name evidence="3" type="ORF">TZ00_15165</name>
</gene>
<reference evidence="3" key="2">
    <citation type="submission" date="2015-02" db="EMBL/GenBank/DDBJ databases">
        <authorList>
            <person name="Vasilyev I.Y."/>
            <person name="Siniagina M.N."/>
            <person name="Malanin S.Y."/>
            <person name="Boulygina E.A."/>
            <person name="Grygoryeva T.V."/>
            <person name="Yarullina D.R."/>
            <person name="Ilinskaya O.N."/>
        </authorList>
    </citation>
    <scope>NUCLEOTIDE SEQUENCE</scope>
    <source>
        <strain evidence="3">VKM Ac-1804</strain>
    </source>
</reference>
<feature type="region of interest" description="Disordered" evidence="1">
    <location>
        <begin position="53"/>
        <end position="73"/>
    </location>
</feature>
<evidence type="ECO:0000313" key="6">
    <source>
        <dbReference type="Proteomes" id="UP000189735"/>
    </source>
</evidence>
<dbReference type="Proteomes" id="UP000189735">
    <property type="component" value="Unassembled WGS sequence"/>
</dbReference>
<dbReference type="Proteomes" id="UP000032503">
    <property type="component" value="Unassembled WGS sequence"/>
</dbReference>
<evidence type="ECO:0000313" key="3">
    <source>
        <dbReference type="EMBL" id="KJC63407.1"/>
    </source>
</evidence>
<sequence length="73" mass="7883">MSVVTSLLAEAEAHVELPFPAIVFGLIAFVIFTALAAVMWSYRDVANRHPRKSAAYAASHDPHGHADRTGADH</sequence>
<keyword evidence="2" id="KW-0472">Membrane</keyword>
<feature type="compositionally biased region" description="Basic and acidic residues" evidence="1">
    <location>
        <begin position="60"/>
        <end position="73"/>
    </location>
</feature>
<evidence type="ECO:0000313" key="5">
    <source>
        <dbReference type="Proteomes" id="UP000032503"/>
    </source>
</evidence>
<keyword evidence="5" id="KW-1185">Reference proteome</keyword>
<reference evidence="4" key="3">
    <citation type="submission" date="2017-02" db="EMBL/GenBank/DDBJ databases">
        <authorList>
            <person name="Peterson S.W."/>
        </authorList>
    </citation>
    <scope>NUCLEOTIDE SEQUENCE [LARGE SCALE GENOMIC DNA]</scope>
    <source>
        <strain evidence="4">VKM Ac-2052</strain>
    </source>
</reference>
<reference evidence="6" key="4">
    <citation type="submission" date="2017-02" db="EMBL/GenBank/DDBJ databases">
        <authorList>
            <person name="Varghese N."/>
            <person name="Submissions S."/>
        </authorList>
    </citation>
    <scope>NUCLEOTIDE SEQUENCE [LARGE SCALE GENOMIC DNA]</scope>
    <source>
        <strain evidence="6">VKM Ac-2052</strain>
    </source>
</reference>
<organism evidence="4 6">
    <name type="scientific">Agreia bicolorata</name>
    <dbReference type="NCBI Taxonomy" id="110935"/>
    <lineage>
        <taxon>Bacteria</taxon>
        <taxon>Bacillati</taxon>
        <taxon>Actinomycetota</taxon>
        <taxon>Actinomycetes</taxon>
        <taxon>Micrococcales</taxon>
        <taxon>Microbacteriaceae</taxon>
        <taxon>Agreia</taxon>
    </lineage>
</organism>
<protein>
    <recommendedName>
        <fullName evidence="7">4-hydroxybenzoate polyprenyltransferase</fullName>
    </recommendedName>
</protein>
<dbReference type="EMBL" id="JYFC01000007">
    <property type="protein sequence ID" value="KJC63407.1"/>
    <property type="molecule type" value="Genomic_DNA"/>
</dbReference>
<evidence type="ECO:0000256" key="1">
    <source>
        <dbReference type="SAM" id="MobiDB-lite"/>
    </source>
</evidence>
<dbReference type="AlphaFoldDB" id="A0A1T4YJ21"/>
<evidence type="ECO:0000313" key="4">
    <source>
        <dbReference type="EMBL" id="SKB01558.1"/>
    </source>
</evidence>
<accession>A0A1T4YJ21</accession>
<dbReference type="EMBL" id="FUYG01000010">
    <property type="protein sequence ID" value="SKB01558.1"/>
    <property type="molecule type" value="Genomic_DNA"/>
</dbReference>
<name>A0A1T4YJ21_9MICO</name>
<keyword evidence="2" id="KW-1133">Transmembrane helix</keyword>
<evidence type="ECO:0008006" key="7">
    <source>
        <dbReference type="Google" id="ProtNLM"/>
    </source>
</evidence>
<keyword evidence="2" id="KW-0812">Transmembrane</keyword>
<proteinExistence type="predicted"/>